<gene>
    <name evidence="2" type="ORF">GCM10010361_10200</name>
</gene>
<proteinExistence type="predicted"/>
<accession>A0ABP3JBM5</accession>
<sequence>MAGARAAPMRAAVFLVVRMGELLHIRPSLTYAAMWGDHVRGAGLSWVGPRGAKVSRSHRPDREKLFELRPIGTNSRPDAVSSLD</sequence>
<protein>
    <recommendedName>
        <fullName evidence="4">Integrase</fullName>
    </recommendedName>
</protein>
<dbReference type="Proteomes" id="UP001500909">
    <property type="component" value="Unassembled WGS sequence"/>
</dbReference>
<evidence type="ECO:0000313" key="3">
    <source>
        <dbReference type="Proteomes" id="UP001500909"/>
    </source>
</evidence>
<keyword evidence="3" id="KW-1185">Reference proteome</keyword>
<evidence type="ECO:0000256" key="1">
    <source>
        <dbReference type="SAM" id="MobiDB-lite"/>
    </source>
</evidence>
<feature type="region of interest" description="Disordered" evidence="1">
    <location>
        <begin position="65"/>
        <end position="84"/>
    </location>
</feature>
<evidence type="ECO:0000313" key="2">
    <source>
        <dbReference type="EMBL" id="GAA0448247.1"/>
    </source>
</evidence>
<evidence type="ECO:0008006" key="4">
    <source>
        <dbReference type="Google" id="ProtNLM"/>
    </source>
</evidence>
<name>A0ABP3JBM5_9ACTN</name>
<dbReference type="EMBL" id="BAAABY010000009">
    <property type="protein sequence ID" value="GAA0448247.1"/>
    <property type="molecule type" value="Genomic_DNA"/>
</dbReference>
<organism evidence="2 3">
    <name type="scientific">Streptomyces olivaceiscleroticus</name>
    <dbReference type="NCBI Taxonomy" id="68245"/>
    <lineage>
        <taxon>Bacteria</taxon>
        <taxon>Bacillati</taxon>
        <taxon>Actinomycetota</taxon>
        <taxon>Actinomycetes</taxon>
        <taxon>Kitasatosporales</taxon>
        <taxon>Streptomycetaceae</taxon>
        <taxon>Streptomyces</taxon>
    </lineage>
</organism>
<comment type="caution">
    <text evidence="2">The sequence shown here is derived from an EMBL/GenBank/DDBJ whole genome shotgun (WGS) entry which is preliminary data.</text>
</comment>
<reference evidence="3" key="1">
    <citation type="journal article" date="2019" name="Int. J. Syst. Evol. Microbiol.">
        <title>The Global Catalogue of Microorganisms (GCM) 10K type strain sequencing project: providing services to taxonomists for standard genome sequencing and annotation.</title>
        <authorList>
            <consortium name="The Broad Institute Genomics Platform"/>
            <consortium name="The Broad Institute Genome Sequencing Center for Infectious Disease"/>
            <person name="Wu L."/>
            <person name="Ma J."/>
        </authorList>
    </citation>
    <scope>NUCLEOTIDE SEQUENCE [LARGE SCALE GENOMIC DNA]</scope>
    <source>
        <strain evidence="3">JCM 4805</strain>
    </source>
</reference>